<evidence type="ECO:0000313" key="2">
    <source>
        <dbReference type="Proteomes" id="UP001465976"/>
    </source>
</evidence>
<reference evidence="1 2" key="1">
    <citation type="submission" date="2024-02" db="EMBL/GenBank/DDBJ databases">
        <title>A draft genome for the cacao thread blight pathogen Marasmius crinis-equi.</title>
        <authorList>
            <person name="Cohen S.P."/>
            <person name="Baruah I.K."/>
            <person name="Amoako-Attah I."/>
            <person name="Bukari Y."/>
            <person name="Meinhardt L.W."/>
            <person name="Bailey B.A."/>
        </authorList>
    </citation>
    <scope>NUCLEOTIDE SEQUENCE [LARGE SCALE GENOMIC DNA]</scope>
    <source>
        <strain evidence="1 2">GH-76</strain>
    </source>
</reference>
<keyword evidence="2" id="KW-1185">Reference proteome</keyword>
<evidence type="ECO:0000313" key="1">
    <source>
        <dbReference type="EMBL" id="KAL0573804.1"/>
    </source>
</evidence>
<name>A0ABR3FEX5_9AGAR</name>
<accession>A0ABR3FEX5</accession>
<dbReference type="Gene3D" id="1.10.443.20">
    <property type="entry name" value="Centromere DNA-binding protein complex CBF3 subunit, domain 2"/>
    <property type="match status" value="1"/>
</dbReference>
<dbReference type="InterPro" id="IPR038279">
    <property type="entry name" value="Ndc10_dom2_sf"/>
</dbReference>
<protein>
    <submittedName>
        <fullName evidence="1">Uncharacterized protein</fullName>
    </submittedName>
</protein>
<dbReference type="EMBL" id="JBAHYK010000460">
    <property type="protein sequence ID" value="KAL0573804.1"/>
    <property type="molecule type" value="Genomic_DNA"/>
</dbReference>
<gene>
    <name evidence="1" type="ORF">V5O48_008143</name>
</gene>
<organism evidence="1 2">
    <name type="scientific">Marasmius crinis-equi</name>
    <dbReference type="NCBI Taxonomy" id="585013"/>
    <lineage>
        <taxon>Eukaryota</taxon>
        <taxon>Fungi</taxon>
        <taxon>Dikarya</taxon>
        <taxon>Basidiomycota</taxon>
        <taxon>Agaricomycotina</taxon>
        <taxon>Agaricomycetes</taxon>
        <taxon>Agaricomycetidae</taxon>
        <taxon>Agaricales</taxon>
        <taxon>Marasmiineae</taxon>
        <taxon>Marasmiaceae</taxon>
        <taxon>Marasmius</taxon>
    </lineage>
</organism>
<dbReference type="Proteomes" id="UP001465976">
    <property type="component" value="Unassembled WGS sequence"/>
</dbReference>
<comment type="caution">
    <text evidence="1">The sequence shown here is derived from an EMBL/GenBank/DDBJ whole genome shotgun (WGS) entry which is preliminary data.</text>
</comment>
<proteinExistence type="predicted"/>
<sequence length="241" mass="27506">MSIGHLHISQVINTFEWQRALEAWEYPSSDKVHIKLCDYIRIREIEKTAAINERARASAQAHSLKALGSSADSYTSQEIENTMMNLLLSWRTDNECFLASQNMVMFLLPIASFFWGNNICCALFSDMFFQDIPSIDHEVYDCQGNHTHKHDIKTLSILVDKGKHNTNGQVNEHGMIGHQIVEFCGVGVLARYFFDMYHIKKKQPPCFEPRFGPKDPAEFGALECYNLVLFPGKDSKSRPPS</sequence>